<keyword evidence="2" id="KW-1185">Reference proteome</keyword>
<evidence type="ECO:0000313" key="1">
    <source>
        <dbReference type="EMBL" id="OAT00974.1"/>
    </source>
</evidence>
<gene>
    <name evidence="1" type="ORF">BDCG_16826</name>
</gene>
<dbReference type="GeneID" id="69031718"/>
<accession>A0ABX2VUY4</accession>
<proteinExistence type="predicted"/>
<reference evidence="2" key="1">
    <citation type="journal article" date="2015" name="PLoS Genet.">
        <title>The dynamic genome and transcriptome of the human fungal pathogen Blastomyces and close relative Emmonsia.</title>
        <authorList>
            <person name="Munoz J.F."/>
            <person name="Gauthier G.M."/>
            <person name="Desjardins C.A."/>
            <person name="Gallo J.E."/>
            <person name="Holder J."/>
            <person name="Sullivan T.D."/>
            <person name="Marty A.J."/>
            <person name="Carmen J.C."/>
            <person name="Chen Z."/>
            <person name="Ding L."/>
            <person name="Gujja S."/>
            <person name="Magrini V."/>
            <person name="Misas E."/>
            <person name="Mitreva M."/>
            <person name="Priest M."/>
            <person name="Saif S."/>
            <person name="Whiston E.A."/>
            <person name="Young S."/>
            <person name="Zeng Q."/>
            <person name="Goldman W.E."/>
            <person name="Mardis E.R."/>
            <person name="Taylor J.W."/>
            <person name="McEwen J.G."/>
            <person name="Clay O.K."/>
            <person name="Klein B.S."/>
            <person name="Cuomo C.A."/>
        </authorList>
    </citation>
    <scope>NUCLEOTIDE SEQUENCE [LARGE SCALE GENOMIC DNA]</scope>
    <source>
        <strain evidence="2">ER-3 / ATCC MYA-2586</strain>
    </source>
</reference>
<name>A0ABX2VUY4_AJEDR</name>
<organism evidence="1 2">
    <name type="scientific">Ajellomyces dermatitidis (strain ER-3 / ATCC MYA-2586)</name>
    <name type="common">Blastomyces dermatitidis</name>
    <dbReference type="NCBI Taxonomy" id="559297"/>
    <lineage>
        <taxon>Eukaryota</taxon>
        <taxon>Fungi</taxon>
        <taxon>Dikarya</taxon>
        <taxon>Ascomycota</taxon>
        <taxon>Pezizomycotina</taxon>
        <taxon>Eurotiomycetes</taxon>
        <taxon>Eurotiomycetidae</taxon>
        <taxon>Onygenales</taxon>
        <taxon>Ajellomycetaceae</taxon>
        <taxon>Blastomyces</taxon>
    </lineage>
</organism>
<dbReference type="Proteomes" id="UP000002039">
    <property type="component" value="Unassembled WGS sequence"/>
</dbReference>
<dbReference type="RefSeq" id="XP_045280701.1">
    <property type="nucleotide sequence ID" value="XM_045426021.1"/>
</dbReference>
<protein>
    <submittedName>
        <fullName evidence="1">Uncharacterized protein</fullName>
    </submittedName>
</protein>
<sequence length="128" mass="13978">MFLITLAPEVILIEDDNAAETTFFHSQASLITSSLFSAEKVVCTLSYKCLTLGGFCYSSDSVSSSSSVSSAFILSALASGSADLMLFFNFSMHMRAHFYIDISVNLVINDINVVCRVIEESETCMMLL</sequence>
<evidence type="ECO:0000313" key="2">
    <source>
        <dbReference type="Proteomes" id="UP000002039"/>
    </source>
</evidence>
<dbReference type="EMBL" id="EQ999976">
    <property type="protein sequence ID" value="OAT00974.1"/>
    <property type="molecule type" value="Genomic_DNA"/>
</dbReference>